<dbReference type="InterPro" id="IPR050301">
    <property type="entry name" value="NTE"/>
</dbReference>
<dbReference type="GO" id="GO:0004806">
    <property type="term" value="F:triacylglycerol lipase activity"/>
    <property type="evidence" value="ECO:0007669"/>
    <property type="project" value="InterPro"/>
</dbReference>
<evidence type="ECO:0000259" key="8">
    <source>
        <dbReference type="PROSITE" id="PS51635"/>
    </source>
</evidence>
<feature type="transmembrane region" description="Helical" evidence="7">
    <location>
        <begin position="445"/>
        <end position="471"/>
    </location>
</feature>
<name>A0A2D3V964_9PEZI</name>
<comment type="caution">
    <text evidence="5">Lacks conserved residue(s) required for the propagation of feature annotation.</text>
</comment>
<keyword evidence="2 9" id="KW-0378">Hydrolase</keyword>
<dbReference type="SUPFAM" id="SSF52151">
    <property type="entry name" value="FabD/lysophospholipase-like"/>
    <property type="match status" value="2"/>
</dbReference>
<dbReference type="Pfam" id="PF11815">
    <property type="entry name" value="DUF3336"/>
    <property type="match status" value="1"/>
</dbReference>
<dbReference type="InterPro" id="IPR002641">
    <property type="entry name" value="PNPLA_dom"/>
</dbReference>
<evidence type="ECO:0000256" key="7">
    <source>
        <dbReference type="SAM" id="Phobius"/>
    </source>
</evidence>
<dbReference type="PROSITE" id="PS51635">
    <property type="entry name" value="PNPLA"/>
    <property type="match status" value="1"/>
</dbReference>
<gene>
    <name evidence="9" type="ORF">RCC_10278</name>
</gene>
<dbReference type="Pfam" id="PF01734">
    <property type="entry name" value="Patatin"/>
    <property type="match status" value="1"/>
</dbReference>
<accession>A0A2D3V964</accession>
<keyword evidence="7" id="KW-0812">Transmembrane</keyword>
<dbReference type="PANTHER" id="PTHR14226:SF44">
    <property type="entry name" value="TRIACYLGLYCEROL LIPASE 3"/>
    <property type="match status" value="1"/>
</dbReference>
<feature type="region of interest" description="Disordered" evidence="6">
    <location>
        <begin position="575"/>
        <end position="599"/>
    </location>
</feature>
<feature type="transmembrane region" description="Helical" evidence="7">
    <location>
        <begin position="12"/>
        <end position="33"/>
    </location>
</feature>
<evidence type="ECO:0000256" key="2">
    <source>
        <dbReference type="ARBA" id="ARBA00022801"/>
    </source>
</evidence>
<dbReference type="STRING" id="112498.A0A2D3V964"/>
<keyword evidence="7" id="KW-0472">Membrane</keyword>
<dbReference type="AlphaFoldDB" id="A0A2D3V964"/>
<feature type="domain" description="PNPLA" evidence="8">
    <location>
        <begin position="185"/>
        <end position="381"/>
    </location>
</feature>
<keyword evidence="7" id="KW-1133">Transmembrane helix</keyword>
<evidence type="ECO:0000313" key="9">
    <source>
        <dbReference type="EMBL" id="CZT24553.1"/>
    </source>
</evidence>
<dbReference type="InterPro" id="IPR021771">
    <property type="entry name" value="Triacylglycerol_lipase_N"/>
</dbReference>
<evidence type="ECO:0000256" key="5">
    <source>
        <dbReference type="PROSITE-ProRule" id="PRU01161"/>
    </source>
</evidence>
<dbReference type="Proteomes" id="UP000225277">
    <property type="component" value="Unassembled WGS sequence"/>
</dbReference>
<dbReference type="GO" id="GO:0016042">
    <property type="term" value="P:lipid catabolic process"/>
    <property type="evidence" value="ECO:0007669"/>
    <property type="project" value="UniProtKB-KW"/>
</dbReference>
<dbReference type="RefSeq" id="XP_023631277.1">
    <property type="nucleotide sequence ID" value="XM_023775509.1"/>
</dbReference>
<keyword evidence="3" id="KW-0442">Lipid degradation</keyword>
<dbReference type="InterPro" id="IPR016035">
    <property type="entry name" value="Acyl_Trfase/lysoPLipase"/>
</dbReference>
<sequence>MPKRPEGVTLPVAVVIIVYDIVHAWFTTLHKLFTTPRKETRLRNDLKSASNFAQWRSAAFALDSQRDVYNWRANPVDSSYDHLRLEERRQKLYRLRMNDDIVATAALLRTGFLRNLFGITKVSLYNKTYITTKESIRAYVEEMIAAIKFVADASPAMTSRAGRMTAQEKLELFENGQCMYGSTALVMEGGSVFGFCHIGVVKALFEHDILPRVIVGTATGALMAALVGIHTKDELPRFLGGDGIDLSAFAASRSRAREKRLAAQQSVLWSWLTTLSRRAGRLSTQGFVLDPGVLAECVEANVGDMTFQEAYDRTGRVLNIIVASPNDDVPNLLNHLTASNWLIRSAAMASHLTTLSRHDEIKLLKKTARGEIIAVPIRPCGLTGKNAGLPHSTGEDKTPLSRMRQQFNIDHFIVSQARPYVAPFITPSLPYVRGRDLGFWRFLRLPLLFIPWAARWIAACLGIFGMLPAFVRRIRSDQTFEADSLTLVPNISVRDLGWLLKNPTEKEIKFWITRGERSVWPALCCLKVRCCVEVALEQAHERMKRRSLNGAAVLFDYSSKPPPVHSLVINTSPFDQTSTKLRERRRTVDEGDDDSPTDA</sequence>
<evidence type="ECO:0000256" key="1">
    <source>
        <dbReference type="ARBA" id="ARBA00002682"/>
    </source>
</evidence>
<dbReference type="Gene3D" id="3.40.1090.10">
    <property type="entry name" value="Cytosolic phospholipase A2 catalytic domain"/>
    <property type="match status" value="1"/>
</dbReference>
<dbReference type="EMBL" id="FJUY01000021">
    <property type="protein sequence ID" value="CZT24553.1"/>
    <property type="molecule type" value="Genomic_DNA"/>
</dbReference>
<dbReference type="OrthoDB" id="10049244at2759"/>
<evidence type="ECO:0000256" key="3">
    <source>
        <dbReference type="ARBA" id="ARBA00022963"/>
    </source>
</evidence>
<comment type="function">
    <text evidence="1">Probable lipid hydrolase.</text>
</comment>
<protein>
    <submittedName>
        <fullName evidence="9">Related to Patatin-like serine hydrolase</fullName>
    </submittedName>
</protein>
<dbReference type="PANTHER" id="PTHR14226">
    <property type="entry name" value="NEUROPATHY TARGET ESTERASE/SWISS CHEESE D.MELANOGASTER"/>
    <property type="match status" value="1"/>
</dbReference>
<evidence type="ECO:0000256" key="6">
    <source>
        <dbReference type="SAM" id="MobiDB-lite"/>
    </source>
</evidence>
<dbReference type="GO" id="GO:0006641">
    <property type="term" value="P:triglyceride metabolic process"/>
    <property type="evidence" value="ECO:0007669"/>
    <property type="project" value="UniProtKB-ARBA"/>
</dbReference>
<organism evidence="9 10">
    <name type="scientific">Ramularia collo-cygni</name>
    <dbReference type="NCBI Taxonomy" id="112498"/>
    <lineage>
        <taxon>Eukaryota</taxon>
        <taxon>Fungi</taxon>
        <taxon>Dikarya</taxon>
        <taxon>Ascomycota</taxon>
        <taxon>Pezizomycotina</taxon>
        <taxon>Dothideomycetes</taxon>
        <taxon>Dothideomycetidae</taxon>
        <taxon>Mycosphaerellales</taxon>
        <taxon>Mycosphaerellaceae</taxon>
        <taxon>Ramularia</taxon>
    </lineage>
</organism>
<dbReference type="GeneID" id="35605325"/>
<reference evidence="9 10" key="1">
    <citation type="submission" date="2016-03" db="EMBL/GenBank/DDBJ databases">
        <authorList>
            <person name="Ploux O."/>
        </authorList>
    </citation>
    <scope>NUCLEOTIDE SEQUENCE [LARGE SCALE GENOMIC DNA]</scope>
    <source>
        <strain evidence="9 10">URUG2</strain>
    </source>
</reference>
<proteinExistence type="predicted"/>
<keyword evidence="4" id="KW-0443">Lipid metabolism</keyword>
<evidence type="ECO:0000313" key="10">
    <source>
        <dbReference type="Proteomes" id="UP000225277"/>
    </source>
</evidence>
<evidence type="ECO:0000256" key="4">
    <source>
        <dbReference type="ARBA" id="ARBA00023098"/>
    </source>
</evidence>
<feature type="compositionally biased region" description="Acidic residues" evidence="6">
    <location>
        <begin position="590"/>
        <end position="599"/>
    </location>
</feature>
<keyword evidence="10" id="KW-1185">Reference proteome</keyword>